<dbReference type="CDD" id="cd02138">
    <property type="entry name" value="TdsD-like"/>
    <property type="match status" value="1"/>
</dbReference>
<dbReference type="PANTHER" id="PTHR43673">
    <property type="entry name" value="NAD(P)H NITROREDUCTASE YDGI-RELATED"/>
    <property type="match status" value="1"/>
</dbReference>
<dbReference type="AlphaFoldDB" id="A0A9X2B179"/>
<dbReference type="GO" id="GO:0016491">
    <property type="term" value="F:oxidoreductase activity"/>
    <property type="evidence" value="ECO:0007669"/>
    <property type="project" value="UniProtKB-KW"/>
</dbReference>
<evidence type="ECO:0000259" key="3">
    <source>
        <dbReference type="Pfam" id="PF00881"/>
    </source>
</evidence>
<gene>
    <name evidence="4" type="ORF">MUN33_01685</name>
</gene>
<feature type="domain" description="Nitroreductase" evidence="3">
    <location>
        <begin position="19"/>
        <end position="161"/>
    </location>
</feature>
<keyword evidence="2" id="KW-0560">Oxidoreductase</keyword>
<evidence type="ECO:0000256" key="1">
    <source>
        <dbReference type="ARBA" id="ARBA00007118"/>
    </source>
</evidence>
<evidence type="ECO:0000256" key="2">
    <source>
        <dbReference type="ARBA" id="ARBA00023002"/>
    </source>
</evidence>
<organism evidence="4 5">
    <name type="scientific">Corynebacterium kalidii</name>
    <dbReference type="NCBI Taxonomy" id="2931982"/>
    <lineage>
        <taxon>Bacteria</taxon>
        <taxon>Bacillati</taxon>
        <taxon>Actinomycetota</taxon>
        <taxon>Actinomycetes</taxon>
        <taxon>Mycobacteriales</taxon>
        <taxon>Corynebacteriaceae</taxon>
        <taxon>Corynebacterium</taxon>
    </lineage>
</organism>
<dbReference type="RefSeq" id="WP_244803180.1">
    <property type="nucleotide sequence ID" value="NZ_JALIEA010000008.1"/>
</dbReference>
<proteinExistence type="inferred from homology"/>
<accession>A0A9X2B179</accession>
<reference evidence="4" key="1">
    <citation type="submission" date="2022-04" db="EMBL/GenBank/DDBJ databases">
        <title>Corynebacterium kalidii LD5P10.</title>
        <authorList>
            <person name="Sun J.Q."/>
        </authorList>
    </citation>
    <scope>NUCLEOTIDE SEQUENCE</scope>
    <source>
        <strain evidence="4">LD5P10</strain>
    </source>
</reference>
<dbReference type="SUPFAM" id="SSF55469">
    <property type="entry name" value="FMN-dependent nitroreductase-like"/>
    <property type="match status" value="1"/>
</dbReference>
<evidence type="ECO:0000313" key="4">
    <source>
        <dbReference type="EMBL" id="MCJ7857430.1"/>
    </source>
</evidence>
<sequence>MTLITDRTARTDAPVLDVIADRWSPRIYDPHSPVDEDALHSALEAARWAPSAFNRQPWRFLVTRRGSASHRAVLEALVEFNRGWAQDAGALVVVLAETVGEDGRPLAEARYDAGQAAAYLTLQAHADGLVVHQMSGFDQAAVSHAFGLGTDLTPLTVIAVGTPGDAAGADEAVLARENAPRTRRPVTESVLVND</sequence>
<dbReference type="Proteomes" id="UP001139207">
    <property type="component" value="Unassembled WGS sequence"/>
</dbReference>
<dbReference type="Pfam" id="PF00881">
    <property type="entry name" value="Nitroreductase"/>
    <property type="match status" value="1"/>
</dbReference>
<dbReference type="InterPro" id="IPR000415">
    <property type="entry name" value="Nitroreductase-like"/>
</dbReference>
<protein>
    <submittedName>
        <fullName evidence="4">Nitroreductase family protein</fullName>
    </submittedName>
</protein>
<dbReference type="PANTHER" id="PTHR43673:SF10">
    <property type="entry name" value="NADH DEHYDROGENASE_NAD(P)H NITROREDUCTASE XCC3605-RELATED"/>
    <property type="match status" value="1"/>
</dbReference>
<comment type="similarity">
    <text evidence="1">Belongs to the nitroreductase family.</text>
</comment>
<name>A0A9X2B179_9CORY</name>
<dbReference type="EMBL" id="JALIEA010000008">
    <property type="protein sequence ID" value="MCJ7857430.1"/>
    <property type="molecule type" value="Genomic_DNA"/>
</dbReference>
<evidence type="ECO:0000313" key="5">
    <source>
        <dbReference type="Proteomes" id="UP001139207"/>
    </source>
</evidence>
<dbReference type="Gene3D" id="3.40.109.10">
    <property type="entry name" value="NADH Oxidase"/>
    <property type="match status" value="1"/>
</dbReference>
<comment type="caution">
    <text evidence="4">The sequence shown here is derived from an EMBL/GenBank/DDBJ whole genome shotgun (WGS) entry which is preliminary data.</text>
</comment>
<keyword evidence="5" id="KW-1185">Reference proteome</keyword>
<dbReference type="InterPro" id="IPR029479">
    <property type="entry name" value="Nitroreductase"/>
</dbReference>